<dbReference type="EMBL" id="SZNQ01000001">
    <property type="protein sequence ID" value="TKT05354.1"/>
    <property type="molecule type" value="Genomic_DNA"/>
</dbReference>
<dbReference type="AlphaFoldDB" id="A0A4U5WSK7"/>
<evidence type="ECO:0000313" key="2">
    <source>
        <dbReference type="Proteomes" id="UP000305929"/>
    </source>
</evidence>
<protein>
    <recommendedName>
        <fullName evidence="3">DUF2867 domain-containing protein</fullName>
    </recommendedName>
</protein>
<name>A0A4U5WSK7_STRLS</name>
<reference evidence="1 2" key="1">
    <citation type="submission" date="2019-04" db="EMBL/GenBank/DDBJ databases">
        <title>Streptomyces lasaliensis sp. nov., an Actinomycete isolated from soil which produces the polyether antibiotic lasalocid.</title>
        <authorList>
            <person name="Erwin G."/>
            <person name="Haber C."/>
        </authorList>
    </citation>
    <scope>NUCLEOTIDE SEQUENCE [LARGE SCALE GENOMIC DNA]</scope>
    <source>
        <strain evidence="1 2">X-537</strain>
    </source>
</reference>
<comment type="caution">
    <text evidence="1">The sequence shown here is derived from an EMBL/GenBank/DDBJ whole genome shotgun (WGS) entry which is preliminary data.</text>
</comment>
<keyword evidence="2" id="KW-1185">Reference proteome</keyword>
<dbReference type="Proteomes" id="UP000305929">
    <property type="component" value="Unassembled WGS sequence"/>
</dbReference>
<gene>
    <name evidence="1" type="ORF">E4U91_33620</name>
</gene>
<evidence type="ECO:0008006" key="3">
    <source>
        <dbReference type="Google" id="ProtNLM"/>
    </source>
</evidence>
<sequence length="133" mass="14323">MAAPAPRTWDALTAWIAHTHLGVSSGFAHLVGTEPRGAAGTLPQPGSTIPGFAVAESVHGKRLTLVGRHRFSRYALIFSLAEHSDETLLSARSHAVFPKLPGALYRGLVISSGGHRVIVRRMLRDIGRSAERR</sequence>
<accession>A0A4U5WSK7</accession>
<dbReference type="OrthoDB" id="164904at2"/>
<organism evidence="1 2">
    <name type="scientific">Streptomyces lasalocidi</name>
    <name type="common">Streptomyces lasaliensis</name>
    <dbReference type="NCBI Taxonomy" id="324833"/>
    <lineage>
        <taxon>Bacteria</taxon>
        <taxon>Bacillati</taxon>
        <taxon>Actinomycetota</taxon>
        <taxon>Actinomycetes</taxon>
        <taxon>Kitasatosporales</taxon>
        <taxon>Streptomycetaceae</taxon>
        <taxon>Streptomyces</taxon>
    </lineage>
</organism>
<proteinExistence type="predicted"/>
<evidence type="ECO:0000313" key="1">
    <source>
        <dbReference type="EMBL" id="TKT05354.1"/>
    </source>
</evidence>